<feature type="compositionally biased region" description="Basic and acidic residues" evidence="1">
    <location>
        <begin position="170"/>
        <end position="183"/>
    </location>
</feature>
<feature type="compositionally biased region" description="Low complexity" evidence="1">
    <location>
        <begin position="353"/>
        <end position="368"/>
    </location>
</feature>
<proteinExistence type="predicted"/>
<feature type="region of interest" description="Disordered" evidence="1">
    <location>
        <begin position="329"/>
        <end position="375"/>
    </location>
</feature>
<feature type="domain" description="5'-3' DNA helicase ZGRF1-like N-terminal" evidence="2">
    <location>
        <begin position="21"/>
        <end position="101"/>
    </location>
</feature>
<dbReference type="PANTHER" id="PTHR28535:SF1">
    <property type="entry name" value="PROTEIN ZGRF1"/>
    <property type="match status" value="1"/>
</dbReference>
<dbReference type="GO" id="GO:0005634">
    <property type="term" value="C:nucleus"/>
    <property type="evidence" value="ECO:0007669"/>
    <property type="project" value="TreeGrafter"/>
</dbReference>
<dbReference type="GO" id="GO:0035861">
    <property type="term" value="C:site of double-strand break"/>
    <property type="evidence" value="ECO:0007669"/>
    <property type="project" value="TreeGrafter"/>
</dbReference>
<dbReference type="PANTHER" id="PTHR28535">
    <property type="entry name" value="ZINC FINGER GRF-TYPE CONTAINING 1"/>
    <property type="match status" value="1"/>
</dbReference>
<dbReference type="Pfam" id="PF10382">
    <property type="entry name" value="ZGRF1-like_N"/>
    <property type="match status" value="1"/>
</dbReference>
<feature type="compositionally biased region" description="Polar residues" evidence="1">
    <location>
        <begin position="691"/>
        <end position="701"/>
    </location>
</feature>
<reference evidence="3" key="1">
    <citation type="journal article" date="2020" name="Stud. Mycol.">
        <title>101 Dothideomycetes genomes: a test case for predicting lifestyles and emergence of pathogens.</title>
        <authorList>
            <person name="Haridas S."/>
            <person name="Albert R."/>
            <person name="Binder M."/>
            <person name="Bloem J."/>
            <person name="Labutti K."/>
            <person name="Salamov A."/>
            <person name="Andreopoulos B."/>
            <person name="Baker S."/>
            <person name="Barry K."/>
            <person name="Bills G."/>
            <person name="Bluhm B."/>
            <person name="Cannon C."/>
            <person name="Castanera R."/>
            <person name="Culley D."/>
            <person name="Daum C."/>
            <person name="Ezra D."/>
            <person name="Gonzalez J."/>
            <person name="Henrissat B."/>
            <person name="Kuo A."/>
            <person name="Liang C."/>
            <person name="Lipzen A."/>
            <person name="Lutzoni F."/>
            <person name="Magnuson J."/>
            <person name="Mondo S."/>
            <person name="Nolan M."/>
            <person name="Ohm R."/>
            <person name="Pangilinan J."/>
            <person name="Park H.-J."/>
            <person name="Ramirez L."/>
            <person name="Alfaro M."/>
            <person name="Sun H."/>
            <person name="Tritt A."/>
            <person name="Yoshinaga Y."/>
            <person name="Zwiers L.-H."/>
            <person name="Turgeon B."/>
            <person name="Goodwin S."/>
            <person name="Spatafora J."/>
            <person name="Crous P."/>
            <person name="Grigoriev I."/>
        </authorList>
    </citation>
    <scope>NUCLEOTIDE SEQUENCE</scope>
    <source>
        <strain evidence="3">CBS 122367</strain>
    </source>
</reference>
<protein>
    <recommendedName>
        <fullName evidence="2">5'-3' DNA helicase ZGRF1-like N-terminal domain-containing protein</fullName>
    </recommendedName>
</protein>
<feature type="compositionally biased region" description="Low complexity" evidence="1">
    <location>
        <begin position="565"/>
        <end position="577"/>
    </location>
</feature>
<dbReference type="Proteomes" id="UP000799291">
    <property type="component" value="Unassembled WGS sequence"/>
</dbReference>
<name>A0A6G1IJF3_9PLEO</name>
<organism evidence="3 4">
    <name type="scientific">Lentithecium fluviatile CBS 122367</name>
    <dbReference type="NCBI Taxonomy" id="1168545"/>
    <lineage>
        <taxon>Eukaryota</taxon>
        <taxon>Fungi</taxon>
        <taxon>Dikarya</taxon>
        <taxon>Ascomycota</taxon>
        <taxon>Pezizomycotina</taxon>
        <taxon>Dothideomycetes</taxon>
        <taxon>Pleosporomycetidae</taxon>
        <taxon>Pleosporales</taxon>
        <taxon>Massarineae</taxon>
        <taxon>Lentitheciaceae</taxon>
        <taxon>Lentithecium</taxon>
    </lineage>
</organism>
<dbReference type="AlphaFoldDB" id="A0A6G1IJF3"/>
<dbReference type="InterPro" id="IPR052800">
    <property type="entry name" value="DNA_Repair_Helicase_ZGRF1"/>
</dbReference>
<feature type="compositionally biased region" description="Basic residues" evidence="1">
    <location>
        <begin position="517"/>
        <end position="527"/>
    </location>
</feature>
<feature type="compositionally biased region" description="Polar residues" evidence="1">
    <location>
        <begin position="656"/>
        <end position="668"/>
    </location>
</feature>
<feature type="region of interest" description="Disordered" evidence="1">
    <location>
        <begin position="494"/>
        <end position="796"/>
    </location>
</feature>
<keyword evidence="4" id="KW-1185">Reference proteome</keyword>
<gene>
    <name evidence="3" type="ORF">K458DRAFT_423401</name>
</gene>
<evidence type="ECO:0000259" key="2">
    <source>
        <dbReference type="Pfam" id="PF10382"/>
    </source>
</evidence>
<feature type="compositionally biased region" description="Polar residues" evidence="1">
    <location>
        <begin position="433"/>
        <end position="446"/>
    </location>
</feature>
<feature type="region of interest" description="Disordered" evidence="1">
    <location>
        <begin position="170"/>
        <end position="205"/>
    </location>
</feature>
<evidence type="ECO:0000313" key="3">
    <source>
        <dbReference type="EMBL" id="KAF2678218.1"/>
    </source>
</evidence>
<feature type="compositionally biased region" description="Polar residues" evidence="1">
    <location>
        <begin position="189"/>
        <end position="203"/>
    </location>
</feature>
<dbReference type="InterPro" id="IPR018838">
    <property type="entry name" value="ZGRF1-like_N"/>
</dbReference>
<dbReference type="GO" id="GO:0006302">
    <property type="term" value="P:double-strand break repair"/>
    <property type="evidence" value="ECO:0007669"/>
    <property type="project" value="TreeGrafter"/>
</dbReference>
<accession>A0A6G1IJF3</accession>
<sequence length="823" mass="89586">MALRGTPRLSGVPASQNTAPVNEYRCLFTSDLRRKQKRWQDGYLKFHTFNSRVMVYDTSRNFLGDTYWKEPNEVQEGDELTLDKGIMVQVAEPMGVTQTDLTPLLERKKESPQRNNAGPMPRTLPKPAVPATNALRARSQLRHKSLNMLLGTPKGPIGKAAPMRSPFEMRKEKENQFAEERASKRQKTAHSPTADNGPASNKTVPLWARISDAKTNRAPPRPLPRPAAVINFDSEPDHFSSDVTLPSTPLGMVKPASRPKVTSVPVSNHGETRDPQAFATPRIPKGKVPVSHVKAQETPRPPLQPSSPPISASNRISNVDIALQPVRNRSTSVDVAVEPVHSRPAKLNLTTAQPVSNSPNQPSQLQSPPRNPKAKSLRLSIGVKRGMLLCQSGLPPKSRASKSPNRLPKPQEAIRHVSLLGDIIHVISDDETTQQAEPSKSCQTGSRLMKKRTGQSVAVASDSRRVNIESSPQPSLGSLDDMEFIHGLMDQQLMVTPSPTRARVPTKTTSLVPRTTSAKKARGKRKRTAESSPKKPASKPKKTKTVTAKEGGVKPRAKKKQVEMSQASPQESPSASPILEPPEELPQNQFVPRIEATDERPRTASASLSPTTKLALSTGGFRKKPKRAQPQLTPAKPDAPTSHPVTVALPPHPLRANQSGSLMSTTELSALLQKPNRPVCIEDDPIEDGSQKPSPNKSFQRSRSENDAPIPSASEEWVLRNLPKISKPSTGNASAAKPEAAPPKPKAGGLAALVKKTDPRRKFQRTQSLNADTNVPNNAEVEAVTPPPDHDVGPWSTEAFDLLDWRPPNMEGGEDGIGTFIDG</sequence>
<evidence type="ECO:0000256" key="1">
    <source>
        <dbReference type="SAM" id="MobiDB-lite"/>
    </source>
</evidence>
<feature type="compositionally biased region" description="Polar residues" evidence="1">
    <location>
        <begin position="765"/>
        <end position="777"/>
    </location>
</feature>
<dbReference type="EMBL" id="MU005614">
    <property type="protein sequence ID" value="KAF2678218.1"/>
    <property type="molecule type" value="Genomic_DNA"/>
</dbReference>
<feature type="region of interest" description="Disordered" evidence="1">
    <location>
        <begin position="430"/>
        <end position="480"/>
    </location>
</feature>
<feature type="compositionally biased region" description="Polar residues" evidence="1">
    <location>
        <begin position="604"/>
        <end position="615"/>
    </location>
</feature>
<feature type="region of interest" description="Disordered" evidence="1">
    <location>
        <begin position="107"/>
        <end position="129"/>
    </location>
</feature>
<feature type="compositionally biased region" description="Pro residues" evidence="1">
    <location>
        <begin position="299"/>
        <end position="308"/>
    </location>
</feature>
<evidence type="ECO:0000313" key="4">
    <source>
        <dbReference type="Proteomes" id="UP000799291"/>
    </source>
</evidence>
<feature type="region of interest" description="Disordered" evidence="1">
    <location>
        <begin position="249"/>
        <end position="314"/>
    </location>
</feature>
<dbReference type="OrthoDB" id="6513042at2759"/>